<evidence type="ECO:0000313" key="2">
    <source>
        <dbReference type="Proteomes" id="UP001148662"/>
    </source>
</evidence>
<dbReference type="Proteomes" id="UP001148662">
    <property type="component" value="Unassembled WGS sequence"/>
</dbReference>
<proteinExistence type="predicted"/>
<sequence>MADRHASRPDAPRKRSWIGKYKDTSSASLPTPQEGQELSYNRPPRAGNSGLPSASSTPTSSTSGLPFKRSGSSTSLDSSSSRPTTPTYKRWNSTTSSSLTKTSELDQQASKIVLNAIDRERSASNSPQLSKKDLNTDSTRSSSGFSRMSLASVVGGLSALSLNRSREDRGRSATTKDKDRAPRPEPVAVHIRRSRTRDSSPTVEALTQSDVESDVEVNRIRPRNAFSAAQSDEYSPEGSDDEEESDEESWSEGEQFDPLTEQNTERNALVPADRVENDTVDIPDPLGEGVNVIIPPDALLPFYPQHEYTPVFQRDRCTITVTHGDPDKILEETGRRPKRYVLASDLSEESRYALEWGIGTVMRDGDEMLMVTVIENEDKVDPLIPNPADRMAKLRCQQERQGMAYILVRQATSLLQRTNLNVTIACQAWHAKNARHMLLDIVDYIEPVMLIVGSRGLGNLKGYRILLGSTSHYLIQAKMLCTRDGRPPQAEAESTHRQALEDADHARQELQESLKEAVEKLDLRTKVEGDLETMQTRYEEEVDSLKERLHSAEKELEQLKKARDDSLAEHARVVEELEQRREEVRCTLSDKETTDAALSELRMRLEGEAKILEAKVEALETEREELKRQYNDLEVSKDQVSHDREELEEELKKANIDLDLLRLELKSEVECRSQQAATDAEALEAATSRVAQAEATCVELREHISELETKLAEAETTLRTVSVQAGSASELQQRLANLQQELHEARSQLNDKQEQAHRVSKESADLRDETTGLRTKLEETEVALQALREEEQRLHMELTPLQAEVQKLLSERRFLENSVQSSQSEAQALKKQIEDTRATQVEWEKAAKSAEVKLDLQVAQHNKTVASLRKELVALQETVKLEDTVADLQGKNAEMEELLKAKCQEIEENDDRFIKFLKEEKKLTSKVEFLTRKVKTLQDKLAATSSDDSTPTAVPLSAASTSSKAGPSRPSAVAHPPPPTRSDSLRSLRCRTFLQLHQAPACDQTRRHLSQPSPEDRIPQPVFRPRTPEARHTTTLPDFTQPLPSFQQPPVLQGAFTMSTSTSTSSSIGKKRRAPDDFDGLRQCTSTDIYGRQRAA</sequence>
<accession>A0ACC1T7Z9</accession>
<protein>
    <submittedName>
        <fullName evidence="1">Uncharacterized protein</fullName>
    </submittedName>
</protein>
<organism evidence="1 2">
    <name type="scientific">Phlebia brevispora</name>
    <dbReference type="NCBI Taxonomy" id="194682"/>
    <lineage>
        <taxon>Eukaryota</taxon>
        <taxon>Fungi</taxon>
        <taxon>Dikarya</taxon>
        <taxon>Basidiomycota</taxon>
        <taxon>Agaricomycotina</taxon>
        <taxon>Agaricomycetes</taxon>
        <taxon>Polyporales</taxon>
        <taxon>Meruliaceae</taxon>
        <taxon>Phlebia</taxon>
    </lineage>
</organism>
<dbReference type="EMBL" id="JANHOG010000329">
    <property type="protein sequence ID" value="KAJ3555467.1"/>
    <property type="molecule type" value="Genomic_DNA"/>
</dbReference>
<comment type="caution">
    <text evidence="1">The sequence shown here is derived from an EMBL/GenBank/DDBJ whole genome shotgun (WGS) entry which is preliminary data.</text>
</comment>
<gene>
    <name evidence="1" type="ORF">NM688_g2563</name>
</gene>
<reference evidence="1" key="1">
    <citation type="submission" date="2022-07" db="EMBL/GenBank/DDBJ databases">
        <title>Genome Sequence of Phlebia brevispora.</title>
        <authorList>
            <person name="Buettner E."/>
        </authorList>
    </citation>
    <scope>NUCLEOTIDE SEQUENCE</scope>
    <source>
        <strain evidence="1">MPL23</strain>
    </source>
</reference>
<name>A0ACC1T7Z9_9APHY</name>
<evidence type="ECO:0000313" key="1">
    <source>
        <dbReference type="EMBL" id="KAJ3555467.1"/>
    </source>
</evidence>
<keyword evidence="2" id="KW-1185">Reference proteome</keyword>